<dbReference type="Pfam" id="PF05485">
    <property type="entry name" value="THAP"/>
    <property type="match status" value="1"/>
</dbReference>
<keyword evidence="3" id="KW-0862">Zinc</keyword>
<protein>
    <recommendedName>
        <fullName evidence="6">THAP-type domain-containing protein</fullName>
    </recommendedName>
</protein>
<keyword evidence="1" id="KW-0479">Metal-binding</keyword>
<dbReference type="Proteomes" id="UP000005408">
    <property type="component" value="Unassembled WGS sequence"/>
</dbReference>
<keyword evidence="8" id="KW-1185">Reference proteome</keyword>
<proteinExistence type="predicted"/>
<keyword evidence="4" id="KW-0238">DNA-binding</keyword>
<name>A0A8W8I0C2_MAGGI</name>
<dbReference type="InterPro" id="IPR006612">
    <property type="entry name" value="THAP_Znf"/>
</dbReference>
<evidence type="ECO:0000313" key="8">
    <source>
        <dbReference type="Proteomes" id="UP000005408"/>
    </source>
</evidence>
<keyword evidence="2" id="KW-0863">Zinc-finger</keyword>
<feature type="region of interest" description="Disordered" evidence="5">
    <location>
        <begin position="60"/>
        <end position="98"/>
    </location>
</feature>
<evidence type="ECO:0000256" key="3">
    <source>
        <dbReference type="ARBA" id="ARBA00022833"/>
    </source>
</evidence>
<dbReference type="GO" id="GO:0008270">
    <property type="term" value="F:zinc ion binding"/>
    <property type="evidence" value="ECO:0007669"/>
    <property type="project" value="UniProtKB-KW"/>
</dbReference>
<sequence length="155" mass="17963">MAKPNISKYWCVVPGCTSDGRKKRNLEKYPAMEGVDFFPFPTRLKNNKIRKRWISQINRENFEPKRHHRERPQNAVEKRNITSARLDQLQDDNTTETELFNAPPVAAEVIVTAVMEGENTVSHVRSRKLPGITAKSSVVNHDHSYMSEEKSWERS</sequence>
<evidence type="ECO:0000256" key="5">
    <source>
        <dbReference type="SAM" id="MobiDB-lite"/>
    </source>
</evidence>
<evidence type="ECO:0000256" key="4">
    <source>
        <dbReference type="ARBA" id="ARBA00023125"/>
    </source>
</evidence>
<organism evidence="7 8">
    <name type="scientific">Magallana gigas</name>
    <name type="common">Pacific oyster</name>
    <name type="synonym">Crassostrea gigas</name>
    <dbReference type="NCBI Taxonomy" id="29159"/>
    <lineage>
        <taxon>Eukaryota</taxon>
        <taxon>Metazoa</taxon>
        <taxon>Spiralia</taxon>
        <taxon>Lophotrochozoa</taxon>
        <taxon>Mollusca</taxon>
        <taxon>Bivalvia</taxon>
        <taxon>Autobranchia</taxon>
        <taxon>Pteriomorphia</taxon>
        <taxon>Ostreida</taxon>
        <taxon>Ostreoidea</taxon>
        <taxon>Ostreidae</taxon>
        <taxon>Magallana</taxon>
    </lineage>
</organism>
<dbReference type="AlphaFoldDB" id="A0A8W8I0C2"/>
<dbReference type="EnsemblMetazoa" id="G11918.3">
    <property type="protein sequence ID" value="G11918.3:cds"/>
    <property type="gene ID" value="G11918"/>
</dbReference>
<reference evidence="7" key="1">
    <citation type="submission" date="2022-08" db="UniProtKB">
        <authorList>
            <consortium name="EnsemblMetazoa"/>
        </authorList>
    </citation>
    <scope>IDENTIFICATION</scope>
    <source>
        <strain evidence="7">05x7-T-G4-1.051#20</strain>
    </source>
</reference>
<evidence type="ECO:0000313" key="7">
    <source>
        <dbReference type="EnsemblMetazoa" id="G11918.3:cds"/>
    </source>
</evidence>
<accession>A0A8W8I0C2</accession>
<feature type="domain" description="THAP-type" evidence="6">
    <location>
        <begin position="11"/>
        <end position="67"/>
    </location>
</feature>
<evidence type="ECO:0000259" key="6">
    <source>
        <dbReference type="Pfam" id="PF05485"/>
    </source>
</evidence>
<evidence type="ECO:0000256" key="2">
    <source>
        <dbReference type="ARBA" id="ARBA00022771"/>
    </source>
</evidence>
<dbReference type="GO" id="GO:0003677">
    <property type="term" value="F:DNA binding"/>
    <property type="evidence" value="ECO:0007669"/>
    <property type="project" value="UniProtKB-KW"/>
</dbReference>
<evidence type="ECO:0000256" key="1">
    <source>
        <dbReference type="ARBA" id="ARBA00022723"/>
    </source>
</evidence>